<reference evidence="1 2" key="1">
    <citation type="submission" date="2020-08" db="EMBL/GenBank/DDBJ databases">
        <title>Genomic Encyclopedia of Type Strains, Phase IV (KMG-IV): sequencing the most valuable type-strain genomes for metagenomic binning, comparative biology and taxonomic classification.</title>
        <authorList>
            <person name="Goeker M."/>
        </authorList>
    </citation>
    <scope>NUCLEOTIDE SEQUENCE [LARGE SCALE GENOMIC DNA]</scope>
    <source>
        <strain evidence="1 2">DSM 103336</strain>
    </source>
</reference>
<dbReference type="EMBL" id="JACIJR010000001">
    <property type="protein sequence ID" value="MBB5727933.1"/>
    <property type="molecule type" value="Genomic_DNA"/>
</dbReference>
<dbReference type="AlphaFoldDB" id="A0A7W9BPW5"/>
<gene>
    <name evidence="1" type="ORF">FHS99_000389</name>
</gene>
<sequence>MEIVAHLTAVQTDQCEGVEPALLDIDDRLRAGRFE</sequence>
<protein>
    <submittedName>
        <fullName evidence="1">Uncharacterized protein</fullName>
    </submittedName>
</protein>
<dbReference type="Proteomes" id="UP000546701">
    <property type="component" value="Unassembled WGS sequence"/>
</dbReference>
<organism evidence="1 2">
    <name type="scientific">Sphingomonas prati</name>
    <dbReference type="NCBI Taxonomy" id="1843237"/>
    <lineage>
        <taxon>Bacteria</taxon>
        <taxon>Pseudomonadati</taxon>
        <taxon>Pseudomonadota</taxon>
        <taxon>Alphaproteobacteria</taxon>
        <taxon>Sphingomonadales</taxon>
        <taxon>Sphingomonadaceae</taxon>
        <taxon>Sphingomonas</taxon>
    </lineage>
</organism>
<proteinExistence type="predicted"/>
<name>A0A7W9BPW5_9SPHN</name>
<accession>A0A7W9BPW5</accession>
<evidence type="ECO:0000313" key="1">
    <source>
        <dbReference type="EMBL" id="MBB5727933.1"/>
    </source>
</evidence>
<evidence type="ECO:0000313" key="2">
    <source>
        <dbReference type="Proteomes" id="UP000546701"/>
    </source>
</evidence>
<keyword evidence="2" id="KW-1185">Reference proteome</keyword>
<comment type="caution">
    <text evidence="1">The sequence shown here is derived from an EMBL/GenBank/DDBJ whole genome shotgun (WGS) entry which is preliminary data.</text>
</comment>